<evidence type="ECO:0000256" key="1">
    <source>
        <dbReference type="SAM" id="Phobius"/>
    </source>
</evidence>
<keyword evidence="3" id="KW-1185">Reference proteome</keyword>
<reference evidence="2" key="1">
    <citation type="submission" date="2022-08" db="EMBL/GenBank/DDBJ databases">
        <authorList>
            <person name="Gutierrez-Valencia J."/>
        </authorList>
    </citation>
    <scope>NUCLEOTIDE SEQUENCE</scope>
</reference>
<gene>
    <name evidence="2" type="ORF">LITE_LOCUS47719</name>
</gene>
<protein>
    <recommendedName>
        <fullName evidence="4">Aminopeptidase</fullName>
    </recommendedName>
</protein>
<evidence type="ECO:0000313" key="2">
    <source>
        <dbReference type="EMBL" id="CAI0555751.1"/>
    </source>
</evidence>
<sequence>MGKKKKKDIIRLERESVIPIVKRKIISALTNRIEGRNEKDEFVKLCQRAEYTIRAWYLLHFEEMMQLYALFEPIHGDRKIEQHNLTPEDVDICERHFLNCLFQVMERSNFKITTDDEIDVALAAQYRLNLPIVVDESKVRMYVKFHLDKKLFTKYFSKHPKDNLPHFADKYIIFRRGFGIDQMTAYFIKHKINTIIMRLWMLILTITGLKWLLFGKKKKRRRPEQPLDGDGLSRQEDPTTIGVSIDDMVDDDDDDEDDLFVERIRIEKMPLSFSNLFGKVTIQEPTFDRIIVVYRRESSSDKKETERNMYVKHFKGIPMADMEIVLPEKKNPGLTPMDWVKFLVSALIGLATVVGSLSVKKVDIRVIFAILTSVGGYCVKTYFTFQSNLVSYQSLITQSVYDKQLDSGRGTLLHLCDEVIQQEVKEVIISFFILIEQGEATRQELDGRCEDLLKAEFGENCNFDVDDALQKLEKLKIDDNGKYRCVGLREANDIIGTTTEEVVLKATCGVAASTTDATTTTNLLDY</sequence>
<evidence type="ECO:0000313" key="3">
    <source>
        <dbReference type="Proteomes" id="UP001154282"/>
    </source>
</evidence>
<dbReference type="AlphaFoldDB" id="A0AAV0RET2"/>
<keyword evidence="1" id="KW-0472">Membrane</keyword>
<organism evidence="2 3">
    <name type="scientific">Linum tenue</name>
    <dbReference type="NCBI Taxonomy" id="586396"/>
    <lineage>
        <taxon>Eukaryota</taxon>
        <taxon>Viridiplantae</taxon>
        <taxon>Streptophyta</taxon>
        <taxon>Embryophyta</taxon>
        <taxon>Tracheophyta</taxon>
        <taxon>Spermatophyta</taxon>
        <taxon>Magnoliopsida</taxon>
        <taxon>eudicotyledons</taxon>
        <taxon>Gunneridae</taxon>
        <taxon>Pentapetalae</taxon>
        <taxon>rosids</taxon>
        <taxon>fabids</taxon>
        <taxon>Malpighiales</taxon>
        <taxon>Linaceae</taxon>
        <taxon>Linum</taxon>
    </lineage>
</organism>
<dbReference type="PANTHER" id="PTHR33645:SF5">
    <property type="entry name" value="AMINOPEPTIDASE"/>
    <property type="match status" value="1"/>
</dbReference>
<feature type="transmembrane region" description="Helical" evidence="1">
    <location>
        <begin position="195"/>
        <end position="213"/>
    </location>
</feature>
<evidence type="ECO:0008006" key="4">
    <source>
        <dbReference type="Google" id="ProtNLM"/>
    </source>
</evidence>
<dbReference type="InterPro" id="IPR022227">
    <property type="entry name" value="DUF3754"/>
</dbReference>
<keyword evidence="1" id="KW-1133">Transmembrane helix</keyword>
<name>A0AAV0RET2_9ROSI</name>
<dbReference type="EMBL" id="CAMGYJ010000010">
    <property type="protein sequence ID" value="CAI0555751.1"/>
    <property type="molecule type" value="Genomic_DNA"/>
</dbReference>
<dbReference type="Proteomes" id="UP001154282">
    <property type="component" value="Unassembled WGS sequence"/>
</dbReference>
<dbReference type="PANTHER" id="PTHR33645">
    <property type="entry name" value="AMINOPEPTIDASE (DUF3754)"/>
    <property type="match status" value="1"/>
</dbReference>
<dbReference type="Pfam" id="PF12576">
    <property type="entry name" value="DUF3754"/>
    <property type="match status" value="1"/>
</dbReference>
<proteinExistence type="predicted"/>
<accession>A0AAV0RET2</accession>
<comment type="caution">
    <text evidence="2">The sequence shown here is derived from an EMBL/GenBank/DDBJ whole genome shotgun (WGS) entry which is preliminary data.</text>
</comment>
<keyword evidence="1" id="KW-0812">Transmembrane</keyword>